<dbReference type="AlphaFoldDB" id="A0A6A4ZB60"/>
<dbReference type="EMBL" id="VJMI01018619">
    <property type="protein sequence ID" value="KAF0710045.1"/>
    <property type="molecule type" value="Genomic_DNA"/>
</dbReference>
<evidence type="ECO:0000313" key="2">
    <source>
        <dbReference type="Proteomes" id="UP000469452"/>
    </source>
</evidence>
<gene>
    <name evidence="1" type="ORF">AaE_012682</name>
</gene>
<evidence type="ECO:0000313" key="1">
    <source>
        <dbReference type="EMBL" id="KAF0710045.1"/>
    </source>
</evidence>
<feature type="non-terminal residue" evidence="1">
    <location>
        <position position="1"/>
    </location>
</feature>
<comment type="caution">
    <text evidence="1">The sequence shown here is derived from an EMBL/GenBank/DDBJ whole genome shotgun (WGS) entry which is preliminary data.</text>
</comment>
<reference evidence="1 2" key="1">
    <citation type="submission" date="2019-06" db="EMBL/GenBank/DDBJ databases">
        <title>Genomics analysis of Aphanomyces spp. identifies a new class of oomycete effector associated with host adaptation.</title>
        <authorList>
            <person name="Gaulin E."/>
        </authorList>
    </citation>
    <scope>NUCLEOTIDE SEQUENCE [LARGE SCALE GENOMIC DNA]</scope>
    <source>
        <strain evidence="1 2">E</strain>
    </source>
</reference>
<proteinExistence type="predicted"/>
<dbReference type="VEuPathDB" id="FungiDB:H257_05411"/>
<organism evidence="1 2">
    <name type="scientific">Aphanomyces astaci</name>
    <name type="common">Crayfish plague agent</name>
    <dbReference type="NCBI Taxonomy" id="112090"/>
    <lineage>
        <taxon>Eukaryota</taxon>
        <taxon>Sar</taxon>
        <taxon>Stramenopiles</taxon>
        <taxon>Oomycota</taxon>
        <taxon>Saprolegniomycetes</taxon>
        <taxon>Saprolegniales</taxon>
        <taxon>Verrucalvaceae</taxon>
        <taxon>Aphanomyces</taxon>
    </lineage>
</organism>
<dbReference type="Proteomes" id="UP000469452">
    <property type="component" value="Unassembled WGS sequence"/>
</dbReference>
<protein>
    <submittedName>
        <fullName evidence="1">Uncharacterized protein</fullName>
    </submittedName>
</protein>
<name>A0A6A4ZB60_APHAT</name>
<sequence length="187" mass="20935">LLGLKLSADKTPTTLNAWWIAYSKTKGGEVWSEIHDSFVDQFCCSTPRDHVDNLIEASERYMDEAVKAYAIRLQTILDEVDFPASKGVAMFKRGVLPNNDNGIQHLPDEDNGIQHLPDDDYKIYGIQHLPDDYYKTFSSGIQHLPDEDISFSTSQTTITKTYSSVIQNILVKAKKIGYAVTSTDSGI</sequence>
<accession>A0A6A4ZB60</accession>